<gene>
    <name evidence="1" type="ORF">N3K66_003533</name>
</gene>
<name>A0ACC0V715_9HYPO</name>
<reference evidence="1" key="1">
    <citation type="submission" date="2022-10" db="EMBL/GenBank/DDBJ databases">
        <title>Complete Genome of Trichothecium roseum strain YXFP-22015, a Plant Pathogen Isolated from Citrus.</title>
        <authorList>
            <person name="Wang Y."/>
            <person name="Zhu L."/>
        </authorList>
    </citation>
    <scope>NUCLEOTIDE SEQUENCE</scope>
    <source>
        <strain evidence="1">YXFP-22015</strain>
    </source>
</reference>
<evidence type="ECO:0000313" key="2">
    <source>
        <dbReference type="Proteomes" id="UP001163324"/>
    </source>
</evidence>
<accession>A0ACC0V715</accession>
<organism evidence="1 2">
    <name type="scientific">Trichothecium roseum</name>
    <dbReference type="NCBI Taxonomy" id="47278"/>
    <lineage>
        <taxon>Eukaryota</taxon>
        <taxon>Fungi</taxon>
        <taxon>Dikarya</taxon>
        <taxon>Ascomycota</taxon>
        <taxon>Pezizomycotina</taxon>
        <taxon>Sordariomycetes</taxon>
        <taxon>Hypocreomycetidae</taxon>
        <taxon>Hypocreales</taxon>
        <taxon>Hypocreales incertae sedis</taxon>
        <taxon>Trichothecium</taxon>
    </lineage>
</organism>
<evidence type="ECO:0000313" key="1">
    <source>
        <dbReference type="EMBL" id="KAI9901716.1"/>
    </source>
</evidence>
<sequence>MAPKTLKLSNRSPKQPIKNLPELVEITDDLTIEDIKKVVAKAAGFSDHNRIGVYDPTTKKTLKDRKARVVDAQGVSSAGEVLVKDLGYQIAWRTVFVVEYLGPLLIHPAVIVARPYVFPNAPAEMSQTQWLTFGMIMAHFVKREVETLFVHKFSASTMPWTNIFKNSFFYWAISGLLCAAQVYWPTSLAATADVPALDALGAALYLFGEVSNALVHYYLSTLRSAGGTERKIPHGYGFAIVTCPNYMYEILAWAGMILTSRSWAVALFISIGAAQMYVWAKGKERAYRAEFGDKYKRKRYVMLPGLL</sequence>
<dbReference type="EMBL" id="CM047942">
    <property type="protein sequence ID" value="KAI9901716.1"/>
    <property type="molecule type" value="Genomic_DNA"/>
</dbReference>
<proteinExistence type="predicted"/>
<keyword evidence="2" id="KW-1185">Reference proteome</keyword>
<comment type="caution">
    <text evidence="1">The sequence shown here is derived from an EMBL/GenBank/DDBJ whole genome shotgun (WGS) entry which is preliminary data.</text>
</comment>
<dbReference type="Proteomes" id="UP001163324">
    <property type="component" value="Chromosome 3"/>
</dbReference>
<protein>
    <submittedName>
        <fullName evidence="1">Uncharacterized protein</fullName>
    </submittedName>
</protein>